<proteinExistence type="predicted"/>
<name>A0A914W106_9BILA</name>
<dbReference type="WBParaSite" id="PSAMB.scaffold2899size20673.g19530.t1">
    <property type="protein sequence ID" value="PSAMB.scaffold2899size20673.g19530.t1"/>
    <property type="gene ID" value="PSAMB.scaffold2899size20673.g19530"/>
</dbReference>
<dbReference type="Proteomes" id="UP000887566">
    <property type="component" value="Unplaced"/>
</dbReference>
<dbReference type="PANTHER" id="PTHR12876">
    <property type="entry name" value="N4BP1-RELATED"/>
    <property type="match status" value="1"/>
</dbReference>
<organism evidence="3 4">
    <name type="scientific">Plectus sambesii</name>
    <dbReference type="NCBI Taxonomy" id="2011161"/>
    <lineage>
        <taxon>Eukaryota</taxon>
        <taxon>Metazoa</taxon>
        <taxon>Ecdysozoa</taxon>
        <taxon>Nematoda</taxon>
        <taxon>Chromadorea</taxon>
        <taxon>Plectida</taxon>
        <taxon>Plectina</taxon>
        <taxon>Plectoidea</taxon>
        <taxon>Plectidae</taxon>
        <taxon>Plectus</taxon>
    </lineage>
</organism>
<dbReference type="GO" id="GO:0005634">
    <property type="term" value="C:nucleus"/>
    <property type="evidence" value="ECO:0007669"/>
    <property type="project" value="TreeGrafter"/>
</dbReference>
<dbReference type="AlphaFoldDB" id="A0A914W106"/>
<dbReference type="GO" id="GO:0003729">
    <property type="term" value="F:mRNA binding"/>
    <property type="evidence" value="ECO:0007669"/>
    <property type="project" value="TreeGrafter"/>
</dbReference>
<dbReference type="PANTHER" id="PTHR12876:SF40">
    <property type="entry name" value="RNASE NYN DOMAIN-CONTAINING PROTEIN"/>
    <property type="match status" value="1"/>
</dbReference>
<dbReference type="GO" id="GO:0004521">
    <property type="term" value="F:RNA endonuclease activity"/>
    <property type="evidence" value="ECO:0007669"/>
    <property type="project" value="TreeGrafter"/>
</dbReference>
<sequence length="489" mass="54801">MALEAVENVVRVYDFFEGRKEVDFDRLSKIYLDHSTSPSHLLRNRNPGELRRPILIDGLDLMKGVSGRVSDHLLIQPLLKAFFYFIARGHRTIACIPEFYRNKSDNAEALNALVQLGLIEWVPCGNIYGCSRPTMDRHLVTGAKKTSGCIVSRAQMSDLRQLWPHLAEIVEKRLLMPSWVRGEMMLPADGPQGRFGASLEATLITTTSDNLCGQFQLAGLQQLRLLRAFAHPQLLGDDVDGRLSVVLADELRCMLPESESSKVESFTVHYENGSSQRRAATFGEGAIRQSVKRFADERVCRQRQMDTVNMISHAQVSSDSAFASSLAGSTVDAKSLDGRALKFVDWSRYASQPSTFASLPLSSASQQKRLEHRSLSNGSTSLTVHQQRQQRHHLQHQEQQRTKNGYGAKMVESFPQWPAMDNDAGFGTRQVPEKSALSANSAVVFFKPKYAFFEELCEVVGVNKAERVISDHPDIFDLEELIILALNYD</sequence>
<evidence type="ECO:0000313" key="3">
    <source>
        <dbReference type="Proteomes" id="UP000887566"/>
    </source>
</evidence>
<reference evidence="4" key="1">
    <citation type="submission" date="2022-11" db="UniProtKB">
        <authorList>
            <consortium name="WormBaseParasite"/>
        </authorList>
    </citation>
    <scope>IDENTIFICATION</scope>
</reference>
<dbReference type="Gene3D" id="3.40.50.11980">
    <property type="match status" value="1"/>
</dbReference>
<evidence type="ECO:0000313" key="4">
    <source>
        <dbReference type="WBParaSite" id="PSAMB.scaffold2899size20673.g19530.t1"/>
    </source>
</evidence>
<dbReference type="InterPro" id="IPR051101">
    <property type="entry name" value="ZC3H12/N4BP1_RNase_Reg"/>
</dbReference>
<protein>
    <submittedName>
        <fullName evidence="4">RNase NYN domain-containing protein</fullName>
    </submittedName>
</protein>
<evidence type="ECO:0000259" key="2">
    <source>
        <dbReference type="Pfam" id="PF11977"/>
    </source>
</evidence>
<dbReference type="InterPro" id="IPR021869">
    <property type="entry name" value="RNase_Zc3h12_NYN"/>
</dbReference>
<accession>A0A914W106</accession>
<keyword evidence="3" id="KW-1185">Reference proteome</keyword>
<feature type="region of interest" description="Disordered" evidence="1">
    <location>
        <begin position="360"/>
        <end position="381"/>
    </location>
</feature>
<feature type="domain" description="RNase NYN" evidence="2">
    <location>
        <begin position="51"/>
        <end position="200"/>
    </location>
</feature>
<dbReference type="GO" id="GO:0036464">
    <property type="term" value="C:cytoplasmic ribonucleoprotein granule"/>
    <property type="evidence" value="ECO:0007669"/>
    <property type="project" value="TreeGrafter"/>
</dbReference>
<evidence type="ECO:0000256" key="1">
    <source>
        <dbReference type="SAM" id="MobiDB-lite"/>
    </source>
</evidence>
<dbReference type="Pfam" id="PF11977">
    <property type="entry name" value="RNase_Zc3h12a"/>
    <property type="match status" value="1"/>
</dbReference>